<dbReference type="OrthoDB" id="6151406at2759"/>
<organism evidence="2 3">
    <name type="scientific">Zosterops borbonicus</name>
    <dbReference type="NCBI Taxonomy" id="364589"/>
    <lineage>
        <taxon>Eukaryota</taxon>
        <taxon>Metazoa</taxon>
        <taxon>Chordata</taxon>
        <taxon>Craniata</taxon>
        <taxon>Vertebrata</taxon>
        <taxon>Euteleostomi</taxon>
        <taxon>Archelosauria</taxon>
        <taxon>Archosauria</taxon>
        <taxon>Dinosauria</taxon>
        <taxon>Saurischia</taxon>
        <taxon>Theropoda</taxon>
        <taxon>Coelurosauria</taxon>
        <taxon>Aves</taxon>
        <taxon>Neognathae</taxon>
        <taxon>Neoaves</taxon>
        <taxon>Telluraves</taxon>
        <taxon>Australaves</taxon>
        <taxon>Passeriformes</taxon>
        <taxon>Sylvioidea</taxon>
        <taxon>Zosteropidae</taxon>
        <taxon>Zosterops</taxon>
    </lineage>
</organism>
<name>A0A8K1D7S0_9PASS</name>
<accession>A0A8K1D7S0</accession>
<dbReference type="AlphaFoldDB" id="A0A8K1D7S0"/>
<comment type="caution">
    <text evidence="2">The sequence shown here is derived from an EMBL/GenBank/DDBJ whole genome shotgun (WGS) entry which is preliminary data.</text>
</comment>
<reference evidence="2" key="1">
    <citation type="submission" date="2019-04" db="EMBL/GenBank/DDBJ databases">
        <title>Genome assembly of Zosterops borbonicus 15179.</title>
        <authorList>
            <person name="Leroy T."/>
            <person name="Anselmetti Y."/>
            <person name="Tilak M.-K."/>
            <person name="Nabholz B."/>
        </authorList>
    </citation>
    <scope>NUCLEOTIDE SEQUENCE</scope>
    <source>
        <strain evidence="2">HGM_15179</strain>
        <tissue evidence="2">Muscle</tissue>
    </source>
</reference>
<feature type="region of interest" description="Disordered" evidence="1">
    <location>
        <begin position="49"/>
        <end position="76"/>
    </location>
</feature>
<evidence type="ECO:0000256" key="1">
    <source>
        <dbReference type="SAM" id="MobiDB-lite"/>
    </source>
</evidence>
<proteinExistence type="predicted"/>
<sequence>MWALLEGDRVTLCCRRWWDLSVTGVQFYRGDEEVKKSFRGTELSLSPLQLDHSANTTAGAGKHLERAPPEPVAPPEEGEVLYTHVMSTKQAQRSPCITLPQEPQVTYAELPGPHSRPKEISDIYEVVL</sequence>
<dbReference type="Proteomes" id="UP000796761">
    <property type="component" value="Unassembled WGS sequence"/>
</dbReference>
<dbReference type="EMBL" id="SWJQ01004525">
    <property type="protein sequence ID" value="TRZ05386.1"/>
    <property type="molecule type" value="Genomic_DNA"/>
</dbReference>
<gene>
    <name evidence="2" type="ORF">HGM15179_021719</name>
</gene>
<dbReference type="Gene3D" id="2.60.40.10">
    <property type="entry name" value="Immunoglobulins"/>
    <property type="match status" value="1"/>
</dbReference>
<dbReference type="InterPro" id="IPR013783">
    <property type="entry name" value="Ig-like_fold"/>
</dbReference>
<protein>
    <submittedName>
        <fullName evidence="2">Uncharacterized protein</fullName>
    </submittedName>
</protein>
<keyword evidence="3" id="KW-1185">Reference proteome</keyword>
<evidence type="ECO:0000313" key="3">
    <source>
        <dbReference type="Proteomes" id="UP000796761"/>
    </source>
</evidence>
<evidence type="ECO:0000313" key="2">
    <source>
        <dbReference type="EMBL" id="TRZ05386.1"/>
    </source>
</evidence>
<feature type="compositionally biased region" description="Polar residues" evidence="1">
    <location>
        <begin position="49"/>
        <end position="58"/>
    </location>
</feature>